<proteinExistence type="predicted"/>
<dbReference type="Gramene" id="ERN16367">
    <property type="protein sequence ID" value="ERN16367"/>
    <property type="gene ID" value="AMTR_s00052p00068830"/>
</dbReference>
<protein>
    <submittedName>
        <fullName evidence="1">Uncharacterized protein</fullName>
    </submittedName>
</protein>
<name>U5D4L4_AMBTC</name>
<dbReference type="EMBL" id="KI392446">
    <property type="protein sequence ID" value="ERN16367.1"/>
    <property type="molecule type" value="Genomic_DNA"/>
</dbReference>
<dbReference type="AlphaFoldDB" id="U5D4L4"/>
<keyword evidence="2" id="KW-1185">Reference proteome</keyword>
<accession>U5D4L4</accession>
<evidence type="ECO:0000313" key="2">
    <source>
        <dbReference type="Proteomes" id="UP000017836"/>
    </source>
</evidence>
<evidence type="ECO:0000313" key="1">
    <source>
        <dbReference type="EMBL" id="ERN16367.1"/>
    </source>
</evidence>
<dbReference type="Proteomes" id="UP000017836">
    <property type="component" value="Unassembled WGS sequence"/>
</dbReference>
<dbReference type="HOGENOM" id="CLU_137576_0_0_1"/>
<gene>
    <name evidence="1" type="ORF">AMTR_s00052p00068830</name>
</gene>
<sequence>MGELPTSSVQPHWPLRTPPQYFGPKTAYTRDSYQKAGHTIDLTVVTQAILQAITNPSLGHAVNLLARPNLEPSQFGRVQRDSGMVLNRPSFDMSYHFNPSQLRETPPVPIAPTYTTIHQLTSIYPAVQPATLSRNPWVPSAQVDAKYLSLENQVKVLRGSLQNI</sequence>
<organism evidence="1 2">
    <name type="scientific">Amborella trichopoda</name>
    <dbReference type="NCBI Taxonomy" id="13333"/>
    <lineage>
        <taxon>Eukaryota</taxon>
        <taxon>Viridiplantae</taxon>
        <taxon>Streptophyta</taxon>
        <taxon>Embryophyta</taxon>
        <taxon>Tracheophyta</taxon>
        <taxon>Spermatophyta</taxon>
        <taxon>Magnoliopsida</taxon>
        <taxon>Amborellales</taxon>
        <taxon>Amborellaceae</taxon>
        <taxon>Amborella</taxon>
    </lineage>
</organism>
<reference evidence="2" key="1">
    <citation type="journal article" date="2013" name="Science">
        <title>The Amborella genome and the evolution of flowering plants.</title>
        <authorList>
            <consortium name="Amborella Genome Project"/>
        </authorList>
    </citation>
    <scope>NUCLEOTIDE SEQUENCE [LARGE SCALE GENOMIC DNA]</scope>
</reference>